<dbReference type="SUPFAM" id="SSF52540">
    <property type="entry name" value="P-loop containing nucleoside triphosphate hydrolases"/>
    <property type="match status" value="1"/>
</dbReference>
<dbReference type="PANTHER" id="PTHR43553:SF24">
    <property type="entry name" value="ENERGY-COUPLING FACTOR TRANSPORTER ATP-BINDING PROTEIN ECFA1"/>
    <property type="match status" value="1"/>
</dbReference>
<dbReference type="GO" id="GO:0042626">
    <property type="term" value="F:ATPase-coupled transmembrane transporter activity"/>
    <property type="evidence" value="ECO:0007669"/>
    <property type="project" value="TreeGrafter"/>
</dbReference>
<dbReference type="PANTHER" id="PTHR43553">
    <property type="entry name" value="HEAVY METAL TRANSPORTER"/>
    <property type="match status" value="1"/>
</dbReference>
<dbReference type="Pfam" id="PF00005">
    <property type="entry name" value="ABC_tran"/>
    <property type="match status" value="1"/>
</dbReference>
<evidence type="ECO:0000313" key="9">
    <source>
        <dbReference type="Proteomes" id="UP000599523"/>
    </source>
</evidence>
<dbReference type="EMBL" id="WTVM01000001">
    <property type="protein sequence ID" value="NMG01409.1"/>
    <property type="molecule type" value="Genomic_DNA"/>
</dbReference>
<evidence type="ECO:0000259" key="7">
    <source>
        <dbReference type="PROSITE" id="PS50893"/>
    </source>
</evidence>
<evidence type="ECO:0000256" key="2">
    <source>
        <dbReference type="ARBA" id="ARBA00022448"/>
    </source>
</evidence>
<dbReference type="RefSeq" id="WP_168986204.1">
    <property type="nucleotide sequence ID" value="NZ_CAWPHM010000111.1"/>
</dbReference>
<evidence type="ECO:0000256" key="5">
    <source>
        <dbReference type="ARBA" id="ARBA00022840"/>
    </source>
</evidence>
<keyword evidence="3" id="KW-0472">Membrane</keyword>
<dbReference type="InterPro" id="IPR003593">
    <property type="entry name" value="AAA+_ATPase"/>
</dbReference>
<proteinExistence type="inferred from homology"/>
<comment type="similarity">
    <text evidence="1">Belongs to the ABC transporter superfamily.</text>
</comment>
<dbReference type="GO" id="GO:0005524">
    <property type="term" value="F:ATP binding"/>
    <property type="evidence" value="ECO:0007669"/>
    <property type="project" value="UniProtKB-KW"/>
</dbReference>
<dbReference type="InterPro" id="IPR050095">
    <property type="entry name" value="ECF_ABC_transporter_ATP-bd"/>
</dbReference>
<protein>
    <submittedName>
        <fullName evidence="8">ATP-binding cassette domain-containing protein</fullName>
    </submittedName>
</protein>
<evidence type="ECO:0000256" key="4">
    <source>
        <dbReference type="ARBA" id="ARBA00022741"/>
    </source>
</evidence>
<feature type="compositionally biased region" description="Basic residues" evidence="6">
    <location>
        <begin position="236"/>
        <end position="252"/>
    </location>
</feature>
<name>A0A972F7Z5_9RHOO</name>
<keyword evidence="2" id="KW-0813">Transport</keyword>
<comment type="caution">
    <text evidence="8">The sequence shown here is derived from an EMBL/GenBank/DDBJ whole genome shotgun (WGS) entry which is preliminary data.</text>
</comment>
<keyword evidence="9" id="KW-1185">Reference proteome</keyword>
<sequence length="252" mass="26977">MSVALAIDDLCLAYQDRAEVLTDLSLRIASGERVALVGPNGAGKSSLFLAIAGILKPVSGRINLFGNEVKPGAFHPDVGLIFQQADDQLFCPTVEDDVAFGPRNLGLDADAVAERVASSLAVVGASELAQRPVHHLSGGEKRIVCIAGALALQPRLLLCDEPTSGLDLRNRRCLIRLLQSAQQAMLIASHDLEFLLEVCDRALLLDAGRMVANGQVAAVFGDVALMEAHGQERPHSLHPHHVRHHQHPRSDA</sequence>
<dbReference type="InterPro" id="IPR015856">
    <property type="entry name" value="ABC_transpr_CbiO/EcfA_su"/>
</dbReference>
<feature type="region of interest" description="Disordered" evidence="6">
    <location>
        <begin position="230"/>
        <end position="252"/>
    </location>
</feature>
<dbReference type="Gene3D" id="3.40.50.300">
    <property type="entry name" value="P-loop containing nucleotide triphosphate hydrolases"/>
    <property type="match status" value="1"/>
</dbReference>
<evidence type="ECO:0000256" key="3">
    <source>
        <dbReference type="ARBA" id="ARBA00022475"/>
    </source>
</evidence>
<dbReference type="Proteomes" id="UP000599523">
    <property type="component" value="Unassembled WGS sequence"/>
</dbReference>
<dbReference type="GO" id="GO:0043190">
    <property type="term" value="C:ATP-binding cassette (ABC) transporter complex"/>
    <property type="evidence" value="ECO:0007669"/>
    <property type="project" value="TreeGrafter"/>
</dbReference>
<reference evidence="8" key="1">
    <citation type="submission" date="2019-12" db="EMBL/GenBank/DDBJ databases">
        <title>Comparative genomics gives insights into the taxonomy of the Azoarcus-Aromatoleum group and reveals separate origins of nif in the plant-associated Azoarcus and non-plant-associated Aromatoleum sub-groups.</title>
        <authorList>
            <person name="Lafos M."/>
            <person name="Maluk M."/>
            <person name="Batista M."/>
            <person name="Junghare M."/>
            <person name="Carmona M."/>
            <person name="Faoro H."/>
            <person name="Cruz L.M."/>
            <person name="Battistoni F."/>
            <person name="De Souza E."/>
            <person name="Pedrosa F."/>
            <person name="Chen W.-M."/>
            <person name="Poole P.S."/>
            <person name="Dixon R.A."/>
            <person name="James E.K."/>
        </authorList>
    </citation>
    <scope>NUCLEOTIDE SEQUENCE</scope>
    <source>
        <strain evidence="8">NSC3</strain>
    </source>
</reference>
<evidence type="ECO:0000313" key="8">
    <source>
        <dbReference type="EMBL" id="NMG01409.1"/>
    </source>
</evidence>
<evidence type="ECO:0000256" key="6">
    <source>
        <dbReference type="SAM" id="MobiDB-lite"/>
    </source>
</evidence>
<dbReference type="SMART" id="SM00382">
    <property type="entry name" value="AAA"/>
    <property type="match status" value="1"/>
</dbReference>
<accession>A0A972F7Z5</accession>
<organism evidence="8 9">
    <name type="scientific">Azoarcus taiwanensis</name>
    <dbReference type="NCBI Taxonomy" id="666964"/>
    <lineage>
        <taxon>Bacteria</taxon>
        <taxon>Pseudomonadati</taxon>
        <taxon>Pseudomonadota</taxon>
        <taxon>Betaproteobacteria</taxon>
        <taxon>Rhodocyclales</taxon>
        <taxon>Zoogloeaceae</taxon>
        <taxon>Azoarcus</taxon>
    </lineage>
</organism>
<dbReference type="GO" id="GO:0016887">
    <property type="term" value="F:ATP hydrolysis activity"/>
    <property type="evidence" value="ECO:0007669"/>
    <property type="project" value="InterPro"/>
</dbReference>
<dbReference type="AlphaFoldDB" id="A0A972F7Z5"/>
<keyword evidence="4" id="KW-0547">Nucleotide-binding</keyword>
<dbReference type="InterPro" id="IPR027417">
    <property type="entry name" value="P-loop_NTPase"/>
</dbReference>
<feature type="domain" description="ABC transporter" evidence="7">
    <location>
        <begin position="5"/>
        <end position="232"/>
    </location>
</feature>
<dbReference type="CDD" id="cd03225">
    <property type="entry name" value="ABC_cobalt_CbiO_domain1"/>
    <property type="match status" value="1"/>
</dbReference>
<dbReference type="InterPro" id="IPR003439">
    <property type="entry name" value="ABC_transporter-like_ATP-bd"/>
</dbReference>
<gene>
    <name evidence="8" type="ORF">GPA21_00280</name>
</gene>
<evidence type="ECO:0000256" key="1">
    <source>
        <dbReference type="ARBA" id="ARBA00005417"/>
    </source>
</evidence>
<dbReference type="PROSITE" id="PS50893">
    <property type="entry name" value="ABC_TRANSPORTER_2"/>
    <property type="match status" value="1"/>
</dbReference>
<keyword evidence="3" id="KW-1003">Cell membrane</keyword>
<keyword evidence="5 8" id="KW-0067">ATP-binding</keyword>